<reference evidence="3" key="1">
    <citation type="journal article" date="2013" name="Science">
        <title>The Amborella genome and the evolution of flowering plants.</title>
        <authorList>
            <consortium name="Amborella Genome Project"/>
        </authorList>
    </citation>
    <scope>NUCLEOTIDE SEQUENCE [LARGE SCALE GENOMIC DNA]</scope>
</reference>
<keyword evidence="3" id="KW-1185">Reference proteome</keyword>
<dbReference type="Proteomes" id="UP000017836">
    <property type="component" value="Unassembled WGS sequence"/>
</dbReference>
<accession>U5CZ96</accession>
<dbReference type="Gramene" id="ERN18666">
    <property type="protein sequence ID" value="ERN18666"/>
    <property type="gene ID" value="AMTR_s00065p00195400"/>
</dbReference>
<organism evidence="2 3">
    <name type="scientific">Amborella trichopoda</name>
    <dbReference type="NCBI Taxonomy" id="13333"/>
    <lineage>
        <taxon>Eukaryota</taxon>
        <taxon>Viridiplantae</taxon>
        <taxon>Streptophyta</taxon>
        <taxon>Embryophyta</taxon>
        <taxon>Tracheophyta</taxon>
        <taxon>Spermatophyta</taxon>
        <taxon>Magnoliopsida</taxon>
        <taxon>Amborellales</taxon>
        <taxon>Amborellaceae</taxon>
        <taxon>Amborella</taxon>
    </lineage>
</organism>
<evidence type="ECO:0000256" key="1">
    <source>
        <dbReference type="SAM" id="MobiDB-lite"/>
    </source>
</evidence>
<name>U5CZ96_AMBTC</name>
<feature type="compositionally biased region" description="Basic and acidic residues" evidence="1">
    <location>
        <begin position="9"/>
        <end position="36"/>
    </location>
</feature>
<dbReference type="AlphaFoldDB" id="U5CZ96"/>
<sequence length="230" mass="25164">MEGGFLSEKACKKPEGYRGDVGRFKDGPALSKEDITKKSEGLSAISDLEGTPESCNSTYGGKSLSDAIAAQVSREKIELAVFGLPEGLIGDFLDIASYFDQNVPAEFDEDAEEQLMNGGVEAFETAEMESIDALVLVNAPQDNLAMVAMEEPPPLNMIPITPAYVDKNDGMESEERRDEAKIRYLVNDCGMDFNIPIGAVFQEFIANKRLEKKKTDDMDKAETIDIVAMD</sequence>
<protein>
    <submittedName>
        <fullName evidence="2">Uncharacterized protein</fullName>
    </submittedName>
</protein>
<dbReference type="HOGENOM" id="CLU_1206225_0_0_1"/>
<evidence type="ECO:0000313" key="2">
    <source>
        <dbReference type="EMBL" id="ERN18666.1"/>
    </source>
</evidence>
<gene>
    <name evidence="2" type="ORF">AMTR_s00065p00195400</name>
</gene>
<feature type="region of interest" description="Disordered" evidence="1">
    <location>
        <begin position="1"/>
        <end position="36"/>
    </location>
</feature>
<proteinExistence type="predicted"/>
<evidence type="ECO:0000313" key="3">
    <source>
        <dbReference type="Proteomes" id="UP000017836"/>
    </source>
</evidence>
<dbReference type="EMBL" id="KI392088">
    <property type="protein sequence ID" value="ERN18666.1"/>
    <property type="molecule type" value="Genomic_DNA"/>
</dbReference>